<reference evidence="2" key="2">
    <citation type="submission" date="2022-10" db="EMBL/GenBank/DDBJ databases">
        <authorList>
            <consortium name="ENA_rothamsted_submissions"/>
            <consortium name="culmorum"/>
            <person name="King R."/>
        </authorList>
    </citation>
    <scope>NUCLEOTIDE SEQUENCE</scope>
</reference>
<dbReference type="InterPro" id="IPR036574">
    <property type="entry name" value="Scorpion_toxin-like_sf"/>
</dbReference>
<reference evidence="2" key="1">
    <citation type="submission" date="2022-01" db="EMBL/GenBank/DDBJ databases">
        <authorList>
            <person name="King R."/>
        </authorList>
    </citation>
    <scope>NUCLEOTIDE SEQUENCE</scope>
</reference>
<evidence type="ECO:0000256" key="1">
    <source>
        <dbReference type="SAM" id="SignalP"/>
    </source>
</evidence>
<evidence type="ECO:0000313" key="3">
    <source>
        <dbReference type="Proteomes" id="UP001153737"/>
    </source>
</evidence>
<keyword evidence="1" id="KW-0732">Signal</keyword>
<protein>
    <submittedName>
        <fullName evidence="2">Uncharacterized protein</fullName>
    </submittedName>
</protein>
<evidence type="ECO:0000313" key="2">
    <source>
        <dbReference type="EMBL" id="CAG9818014.1"/>
    </source>
</evidence>
<dbReference type="Proteomes" id="UP001153737">
    <property type="component" value="Chromosome 17"/>
</dbReference>
<dbReference type="OrthoDB" id="10550996at2759"/>
<proteinExistence type="predicted"/>
<dbReference type="Gene3D" id="3.30.30.10">
    <property type="entry name" value="Knottin, scorpion toxin-like"/>
    <property type="match status" value="1"/>
</dbReference>
<feature type="signal peptide" evidence="1">
    <location>
        <begin position="1"/>
        <end position="19"/>
    </location>
</feature>
<dbReference type="EMBL" id="OU896723">
    <property type="protein sequence ID" value="CAG9818014.1"/>
    <property type="molecule type" value="Genomic_DNA"/>
</dbReference>
<gene>
    <name evidence="2" type="ORF">PHAECO_LOCUS5666</name>
</gene>
<organism evidence="2 3">
    <name type="scientific">Phaedon cochleariae</name>
    <name type="common">Mustard beetle</name>
    <dbReference type="NCBI Taxonomy" id="80249"/>
    <lineage>
        <taxon>Eukaryota</taxon>
        <taxon>Metazoa</taxon>
        <taxon>Ecdysozoa</taxon>
        <taxon>Arthropoda</taxon>
        <taxon>Hexapoda</taxon>
        <taxon>Insecta</taxon>
        <taxon>Pterygota</taxon>
        <taxon>Neoptera</taxon>
        <taxon>Endopterygota</taxon>
        <taxon>Coleoptera</taxon>
        <taxon>Polyphaga</taxon>
        <taxon>Cucujiformia</taxon>
        <taxon>Chrysomeloidea</taxon>
        <taxon>Chrysomelidae</taxon>
        <taxon>Chrysomelinae</taxon>
        <taxon>Chrysomelini</taxon>
        <taxon>Phaedon</taxon>
    </lineage>
</organism>
<name>A0A9N9WZT0_PHACE</name>
<dbReference type="AlphaFoldDB" id="A0A9N9WZT0"/>
<feature type="chain" id="PRO_5040386680" evidence="1">
    <location>
        <begin position="20"/>
        <end position="85"/>
    </location>
</feature>
<dbReference type="GO" id="GO:0051707">
    <property type="term" value="P:response to other organism"/>
    <property type="evidence" value="ECO:0007669"/>
    <property type="project" value="UniProtKB-ARBA"/>
</dbReference>
<sequence length="85" mass="9051">MKLIMVGIFLVVVLGVAMGSPVPDKKVPTGGEAFKEVAPNPNSDVVKEGSLKQIDNDCHPADCNISCWQQGLIGGRCESNKCVCY</sequence>
<keyword evidence="3" id="KW-1185">Reference proteome</keyword>
<accession>A0A9N9WZT0</accession>